<feature type="transmembrane region" description="Helical" evidence="1">
    <location>
        <begin position="23"/>
        <end position="42"/>
    </location>
</feature>
<feature type="domain" description="DUF1648" evidence="2">
    <location>
        <begin position="26"/>
        <end position="71"/>
    </location>
</feature>
<evidence type="ECO:0000259" key="2">
    <source>
        <dbReference type="Pfam" id="PF07853"/>
    </source>
</evidence>
<feature type="transmembrane region" description="Helical" evidence="1">
    <location>
        <begin position="99"/>
        <end position="122"/>
    </location>
</feature>
<dbReference type="Pfam" id="PF07853">
    <property type="entry name" value="DUF1648"/>
    <property type="match status" value="1"/>
</dbReference>
<keyword evidence="1" id="KW-0472">Membrane</keyword>
<feature type="transmembrane region" description="Helical" evidence="1">
    <location>
        <begin position="62"/>
        <end position="79"/>
    </location>
</feature>
<proteinExistence type="predicted"/>
<dbReference type="EMBL" id="JRFU01000145">
    <property type="protein sequence ID" value="PWE85887.1"/>
    <property type="molecule type" value="Genomic_DNA"/>
</dbReference>
<evidence type="ECO:0000256" key="1">
    <source>
        <dbReference type="SAM" id="Phobius"/>
    </source>
</evidence>
<keyword evidence="1" id="KW-1133">Transmembrane helix</keyword>
<keyword evidence="4" id="KW-1185">Reference proteome</keyword>
<gene>
    <name evidence="3" type="ORF">LG34_12980</name>
</gene>
<dbReference type="OrthoDB" id="9808690at2"/>
<evidence type="ECO:0000313" key="4">
    <source>
        <dbReference type="Proteomes" id="UP000245288"/>
    </source>
</evidence>
<reference evidence="3 4" key="1">
    <citation type="submission" date="2014-09" db="EMBL/GenBank/DDBJ databases">
        <title>Butyrate-producing bacteria isolated from human gut.</title>
        <authorList>
            <person name="Zhang Q."/>
            <person name="Zhao L."/>
        </authorList>
    </citation>
    <scope>NUCLEOTIDE SEQUENCE [LARGE SCALE GENOMIC DNA]</scope>
    <source>
        <strain evidence="3 4">21</strain>
    </source>
</reference>
<comment type="caution">
    <text evidence="3">The sequence shown here is derived from an EMBL/GenBank/DDBJ whole genome shotgun (WGS) entry which is preliminary data.</text>
</comment>
<keyword evidence="1" id="KW-0812">Transmembrane</keyword>
<organism evidence="3 4">
    <name type="scientific">Eubacterium ramulus</name>
    <dbReference type="NCBI Taxonomy" id="39490"/>
    <lineage>
        <taxon>Bacteria</taxon>
        <taxon>Bacillati</taxon>
        <taxon>Bacillota</taxon>
        <taxon>Clostridia</taxon>
        <taxon>Eubacteriales</taxon>
        <taxon>Eubacteriaceae</taxon>
        <taxon>Eubacterium</taxon>
    </lineage>
</organism>
<sequence>MYWKNLNLAERRIVMKFINTRKFTWIICIIGFLLALVSIFFLPSIIPVHFANGIADDYGRKIQIFLFPILQVLITFLTGREKVKYCLTHSKTFLTDIQFNWMIDGVLLLVMFAEIWVIYASFA</sequence>
<dbReference type="Proteomes" id="UP000245288">
    <property type="component" value="Unassembled WGS sequence"/>
</dbReference>
<dbReference type="InterPro" id="IPR012867">
    <property type="entry name" value="DUF1648"/>
</dbReference>
<dbReference type="AlphaFoldDB" id="A0A2V1JMF3"/>
<name>A0A2V1JMF3_EUBRA</name>
<protein>
    <recommendedName>
        <fullName evidence="2">DUF1648 domain-containing protein</fullName>
    </recommendedName>
</protein>
<accession>A0A2V1JMF3</accession>
<evidence type="ECO:0000313" key="3">
    <source>
        <dbReference type="EMBL" id="PWE85887.1"/>
    </source>
</evidence>